<name>A0A4R3I6P7_9GAMM</name>
<dbReference type="GO" id="GO:0042597">
    <property type="term" value="C:periplasmic space"/>
    <property type="evidence" value="ECO:0007669"/>
    <property type="project" value="UniProtKB-SubCell"/>
</dbReference>
<dbReference type="PANTHER" id="PTHR30222:SF17">
    <property type="entry name" value="SPERMIDINE_PUTRESCINE-BINDING PERIPLASMIC PROTEIN"/>
    <property type="match status" value="1"/>
</dbReference>
<accession>A0A4R3I6P7</accession>
<evidence type="ECO:0000256" key="4">
    <source>
        <dbReference type="ARBA" id="ARBA00022764"/>
    </source>
</evidence>
<dbReference type="PANTHER" id="PTHR30222">
    <property type="entry name" value="SPERMIDINE/PUTRESCINE-BINDING PERIPLASMIC PROTEIN"/>
    <property type="match status" value="1"/>
</dbReference>
<sequence>MCRGISLIWPALLLTAVAPVFSAESLRILTWEEYFDPQLIEQFEQQHDTSVEFIYYEYDDIRDRIMAETAGFGMDIILVDDLEMPAYASQGWLAPLQADRLFYLQGHGTLWSQLVDKAEQYAVPYSWGTYGIAYRTDLVQSPPQTWAELFNPTDEMSGFIQMPPQSSELLAIASMAFDYSLDTASQQQINELALHLVNQKPHVIAYKALDVEDSLLEQGKAKVAVSYNSDVVLLQDHTDNIEFISPTDATLMWIDFLTISSKTQNLALAHDFLNFFLKPEHVAQNMEYHYSASFSDTANAMLPDEIRLNGAVFPAAASAIKLVPAPTTAVIRSQMRLFNALDLE</sequence>
<evidence type="ECO:0000313" key="6">
    <source>
        <dbReference type="Proteomes" id="UP000295793"/>
    </source>
</evidence>
<gene>
    <name evidence="5" type="ORF">BCF53_10694</name>
</gene>
<evidence type="ECO:0000256" key="3">
    <source>
        <dbReference type="ARBA" id="ARBA00022729"/>
    </source>
</evidence>
<evidence type="ECO:0000256" key="2">
    <source>
        <dbReference type="ARBA" id="ARBA00022448"/>
    </source>
</evidence>
<dbReference type="Gene3D" id="3.40.190.10">
    <property type="entry name" value="Periplasmic binding protein-like II"/>
    <property type="match status" value="2"/>
</dbReference>
<evidence type="ECO:0000256" key="1">
    <source>
        <dbReference type="ARBA" id="ARBA00004418"/>
    </source>
</evidence>
<dbReference type="PRINTS" id="PR00909">
    <property type="entry name" value="SPERMDNBNDNG"/>
</dbReference>
<dbReference type="Proteomes" id="UP000295793">
    <property type="component" value="Unassembled WGS sequence"/>
</dbReference>
<dbReference type="OrthoDB" id="9769319at2"/>
<dbReference type="GO" id="GO:0019808">
    <property type="term" value="F:polyamine binding"/>
    <property type="evidence" value="ECO:0007669"/>
    <property type="project" value="InterPro"/>
</dbReference>
<keyword evidence="2" id="KW-0813">Transport</keyword>
<protein>
    <submittedName>
        <fullName evidence="5">Spermidine/putrescine transport system substrate-binding protein</fullName>
    </submittedName>
</protein>
<organism evidence="5 6">
    <name type="scientific">Reinekea marinisedimentorum</name>
    <dbReference type="NCBI Taxonomy" id="230495"/>
    <lineage>
        <taxon>Bacteria</taxon>
        <taxon>Pseudomonadati</taxon>
        <taxon>Pseudomonadota</taxon>
        <taxon>Gammaproteobacteria</taxon>
        <taxon>Oceanospirillales</taxon>
        <taxon>Saccharospirillaceae</taxon>
        <taxon>Reinekea</taxon>
    </lineage>
</organism>
<dbReference type="EMBL" id="SLZR01000006">
    <property type="protein sequence ID" value="TCS41363.1"/>
    <property type="molecule type" value="Genomic_DNA"/>
</dbReference>
<proteinExistence type="predicted"/>
<reference evidence="5 6" key="1">
    <citation type="submission" date="2019-03" db="EMBL/GenBank/DDBJ databases">
        <title>Genomic Encyclopedia of Archaeal and Bacterial Type Strains, Phase II (KMG-II): from individual species to whole genera.</title>
        <authorList>
            <person name="Goeker M."/>
        </authorList>
    </citation>
    <scope>NUCLEOTIDE SEQUENCE [LARGE SCALE GENOMIC DNA]</scope>
    <source>
        <strain evidence="5 6">DSM 15388</strain>
    </source>
</reference>
<dbReference type="SUPFAM" id="SSF53850">
    <property type="entry name" value="Periplasmic binding protein-like II"/>
    <property type="match status" value="1"/>
</dbReference>
<dbReference type="CDD" id="cd13590">
    <property type="entry name" value="PBP2_PotD_PotF_like"/>
    <property type="match status" value="1"/>
</dbReference>
<dbReference type="InterPro" id="IPR001188">
    <property type="entry name" value="Sperm_putr-bd"/>
</dbReference>
<dbReference type="AlphaFoldDB" id="A0A4R3I6P7"/>
<dbReference type="InterPro" id="IPR006059">
    <property type="entry name" value="SBP"/>
</dbReference>
<dbReference type="GO" id="GO:0015846">
    <property type="term" value="P:polyamine transport"/>
    <property type="evidence" value="ECO:0007669"/>
    <property type="project" value="InterPro"/>
</dbReference>
<dbReference type="Pfam" id="PF13416">
    <property type="entry name" value="SBP_bac_8"/>
    <property type="match status" value="1"/>
</dbReference>
<evidence type="ECO:0000313" key="5">
    <source>
        <dbReference type="EMBL" id="TCS41363.1"/>
    </source>
</evidence>
<keyword evidence="3" id="KW-0732">Signal</keyword>
<dbReference type="RefSeq" id="WP_132701336.1">
    <property type="nucleotide sequence ID" value="NZ_SLZR01000006.1"/>
</dbReference>
<keyword evidence="6" id="KW-1185">Reference proteome</keyword>
<comment type="subcellular location">
    <subcellularLocation>
        <location evidence="1">Periplasm</location>
    </subcellularLocation>
</comment>
<comment type="caution">
    <text evidence="5">The sequence shown here is derived from an EMBL/GenBank/DDBJ whole genome shotgun (WGS) entry which is preliminary data.</text>
</comment>
<keyword evidence="4" id="KW-0574">Periplasm</keyword>